<evidence type="ECO:0000256" key="1">
    <source>
        <dbReference type="SAM" id="Phobius"/>
    </source>
</evidence>
<dbReference type="Proteomes" id="UP000032025">
    <property type="component" value="Unassembled WGS sequence"/>
</dbReference>
<comment type="caution">
    <text evidence="3">The sequence shown here is derived from an EMBL/GenBank/DDBJ whole genome shotgun (WGS) entry which is preliminary data.</text>
</comment>
<keyword evidence="1" id="KW-1133">Transmembrane helix</keyword>
<organism evidence="3 4">
    <name type="scientific">Sphingomonas paucimobilis NBRC 13935</name>
    <dbReference type="NCBI Taxonomy" id="1219050"/>
    <lineage>
        <taxon>Bacteria</taxon>
        <taxon>Pseudomonadati</taxon>
        <taxon>Pseudomonadota</taxon>
        <taxon>Alphaproteobacteria</taxon>
        <taxon>Sphingomonadales</taxon>
        <taxon>Sphingomonadaceae</taxon>
        <taxon>Sphingomonas</taxon>
    </lineage>
</organism>
<evidence type="ECO:0000259" key="2">
    <source>
        <dbReference type="Pfam" id="PF20349"/>
    </source>
</evidence>
<feature type="transmembrane region" description="Helical" evidence="1">
    <location>
        <begin position="139"/>
        <end position="159"/>
    </location>
</feature>
<keyword evidence="1" id="KW-0812">Transmembrane</keyword>
<accession>A0A0C9NLM8</accession>
<dbReference type="GeneID" id="78527742"/>
<dbReference type="RefSeq" id="WP_007405535.1">
    <property type="nucleotide sequence ID" value="NZ_BBJS01000061.1"/>
</dbReference>
<feature type="domain" description="DUF6644" evidence="2">
    <location>
        <begin position="29"/>
        <end position="160"/>
    </location>
</feature>
<name>A0A0C9NLM8_SPHPI</name>
<sequence>MSIETFGNWLYETPISTSIRDITWIIPTVQSIHILAIAIVVGSALVSDLRLAGVLATDETPATVVRRYLPWMWGALVVLLLTGIVMLVAEPGRTLTNTVFWIKMALVLSAFALTMAFRKPLLDPQFRIDHAHWRAAVKPAAWASLAIWIAVVFCGRWIAYT</sequence>
<dbReference type="InterPro" id="IPR046586">
    <property type="entry name" value="DUF6644"/>
</dbReference>
<keyword evidence="1" id="KW-0472">Membrane</keyword>
<feature type="transmembrane region" description="Helical" evidence="1">
    <location>
        <begin position="100"/>
        <end position="118"/>
    </location>
</feature>
<reference evidence="3 4" key="1">
    <citation type="submission" date="2014-08" db="EMBL/GenBank/DDBJ databases">
        <title>Whole genome shotgun sequence of Sphingomonas paucimobilis NBRC 13935.</title>
        <authorList>
            <person name="Hosoyama A."/>
            <person name="Hashimoto M."/>
            <person name="Hosoyama Y."/>
            <person name="Noguchi M."/>
            <person name="Uohara A."/>
            <person name="Ohji S."/>
            <person name="Katano-Makiyama Y."/>
            <person name="Ichikawa N."/>
            <person name="Kimura A."/>
            <person name="Yamazoe A."/>
            <person name="Fujita N."/>
        </authorList>
    </citation>
    <scope>NUCLEOTIDE SEQUENCE [LARGE SCALE GENOMIC DNA]</scope>
    <source>
        <strain evidence="3 4">NBRC 13935</strain>
    </source>
</reference>
<dbReference type="EMBL" id="BBJS01000061">
    <property type="protein sequence ID" value="GAN15578.1"/>
    <property type="molecule type" value="Genomic_DNA"/>
</dbReference>
<feature type="transmembrane region" description="Helical" evidence="1">
    <location>
        <begin position="24"/>
        <end position="47"/>
    </location>
</feature>
<evidence type="ECO:0000313" key="4">
    <source>
        <dbReference type="Proteomes" id="UP000032025"/>
    </source>
</evidence>
<protein>
    <submittedName>
        <fullName evidence="3">DNA, contig: SP661</fullName>
    </submittedName>
</protein>
<gene>
    <name evidence="3" type="ORF">SP6_61_00270</name>
</gene>
<dbReference type="AlphaFoldDB" id="A0A0C9NLM8"/>
<feature type="transmembrane region" description="Helical" evidence="1">
    <location>
        <begin position="68"/>
        <end position="88"/>
    </location>
</feature>
<evidence type="ECO:0000313" key="3">
    <source>
        <dbReference type="EMBL" id="GAN15578.1"/>
    </source>
</evidence>
<keyword evidence="4" id="KW-1185">Reference proteome</keyword>
<dbReference type="Pfam" id="PF20349">
    <property type="entry name" value="DUF6644"/>
    <property type="match status" value="1"/>
</dbReference>
<proteinExistence type="predicted"/>